<dbReference type="EnsemblBacteria" id="CAC11257">
    <property type="protein sequence ID" value="CAC11257"/>
    <property type="gene ID" value="CAC11257"/>
</dbReference>
<gene>
    <name evidence="1" type="ordered locus">Ta0109</name>
</gene>
<name>Q9HLW5_THEAC</name>
<protein>
    <submittedName>
        <fullName evidence="1">Uncharacterized protein</fullName>
    </submittedName>
</protein>
<reference evidence="1 2" key="1">
    <citation type="journal article" date="2000" name="Nature">
        <title>The genome sequence of the thermoacidophilic scavenger Thermoplasma acidophilum.</title>
        <authorList>
            <person name="Ruepp A."/>
            <person name="Graml W."/>
            <person name="Santos-Martinez M.L."/>
            <person name="Koretke K.K."/>
            <person name="Volker C."/>
            <person name="Mewes H.W."/>
            <person name="Frishman D."/>
            <person name="Stocker S."/>
            <person name="Lupas A.N."/>
            <person name="Baumeister W."/>
        </authorList>
    </citation>
    <scope>NUCLEOTIDE SEQUENCE [LARGE SCALE GENOMIC DNA]</scope>
    <source>
        <strain evidence="2">ATCC 25905 / DSM 1728 / JCM 9062 / NBRC 15155 / AMRC-C165</strain>
    </source>
</reference>
<evidence type="ECO:0000313" key="2">
    <source>
        <dbReference type="Proteomes" id="UP000001024"/>
    </source>
</evidence>
<dbReference type="EMBL" id="AL445063">
    <property type="protein sequence ID" value="CAC11257.1"/>
    <property type="molecule type" value="Genomic_DNA"/>
</dbReference>
<organism evidence="1 2">
    <name type="scientific">Thermoplasma acidophilum (strain ATCC 25905 / DSM 1728 / JCM 9062 / NBRC 15155 / AMRC-C165)</name>
    <dbReference type="NCBI Taxonomy" id="273075"/>
    <lineage>
        <taxon>Archaea</taxon>
        <taxon>Methanobacteriati</taxon>
        <taxon>Thermoplasmatota</taxon>
        <taxon>Thermoplasmata</taxon>
        <taxon>Thermoplasmatales</taxon>
        <taxon>Thermoplasmataceae</taxon>
        <taxon>Thermoplasma</taxon>
    </lineage>
</organism>
<proteinExistence type="predicted"/>
<sequence length="76" mass="9192">MFVHWLENYISIFLMTSCDTMADMQTIMKAQAELSYVNERLQQIHQNRPEQGYDKHEYEVLMQRKAQLLAILNRRE</sequence>
<dbReference type="KEGG" id="tac:Ta0109"/>
<dbReference type="Proteomes" id="UP000001024">
    <property type="component" value="Chromosome"/>
</dbReference>
<keyword evidence="2" id="KW-1185">Reference proteome</keyword>
<dbReference type="PaxDb" id="273075-Ta0109"/>
<dbReference type="InParanoid" id="Q9HLW5"/>
<dbReference type="AlphaFoldDB" id="Q9HLW5"/>
<accession>Q9HLW5</accession>
<evidence type="ECO:0000313" key="1">
    <source>
        <dbReference type="EMBL" id="CAC11257.1"/>
    </source>
</evidence>
<dbReference type="HOGENOM" id="CLU_2646101_0_0_2"/>